<keyword evidence="1" id="KW-0812">Transmembrane</keyword>
<accession>W7I0V2</accession>
<dbReference type="OrthoDB" id="5577218at2759"/>
<evidence type="ECO:0000256" key="1">
    <source>
        <dbReference type="SAM" id="Phobius"/>
    </source>
</evidence>
<dbReference type="GO" id="GO:0032541">
    <property type="term" value="C:cortical endoplasmic reticulum"/>
    <property type="evidence" value="ECO:0007669"/>
    <property type="project" value="TreeGrafter"/>
</dbReference>
<keyword evidence="3" id="KW-1185">Reference proteome</keyword>
<dbReference type="EMBL" id="KI966423">
    <property type="protein sequence ID" value="EWC45858.1"/>
    <property type="molecule type" value="Genomic_DNA"/>
</dbReference>
<proteinExistence type="predicted"/>
<dbReference type="HOGENOM" id="CLU_027878_1_0_1"/>
<dbReference type="GO" id="GO:0097038">
    <property type="term" value="C:perinuclear endoplasmic reticulum"/>
    <property type="evidence" value="ECO:0007669"/>
    <property type="project" value="TreeGrafter"/>
</dbReference>
<keyword evidence="1" id="KW-1133">Transmembrane helix</keyword>
<reference evidence="2 3" key="1">
    <citation type="submission" date="2013-05" db="EMBL/GenBank/DDBJ databases">
        <title>Drechslerella stenobrocha genome reveals carnivorous origination and mechanical trapping mechanism of predatory fungi.</title>
        <authorList>
            <person name="Liu X."/>
            <person name="Zhang W."/>
            <person name="Liu K."/>
        </authorList>
    </citation>
    <scope>NUCLEOTIDE SEQUENCE [LARGE SCALE GENOMIC DNA]</scope>
    <source>
        <strain evidence="2 3">248</strain>
    </source>
</reference>
<evidence type="ECO:0000313" key="3">
    <source>
        <dbReference type="Proteomes" id="UP000024837"/>
    </source>
</evidence>
<name>W7I0V2_9PEZI</name>
<feature type="transmembrane region" description="Helical" evidence="1">
    <location>
        <begin position="235"/>
        <end position="252"/>
    </location>
</feature>
<dbReference type="Pfam" id="PF08426">
    <property type="entry name" value="ICE2"/>
    <property type="match status" value="1"/>
</dbReference>
<feature type="transmembrane region" description="Helical" evidence="1">
    <location>
        <begin position="205"/>
        <end position="228"/>
    </location>
</feature>
<organism evidence="2 3">
    <name type="scientific">Drechslerella stenobrocha 248</name>
    <dbReference type="NCBI Taxonomy" id="1043628"/>
    <lineage>
        <taxon>Eukaryota</taxon>
        <taxon>Fungi</taxon>
        <taxon>Dikarya</taxon>
        <taxon>Ascomycota</taxon>
        <taxon>Pezizomycotina</taxon>
        <taxon>Orbiliomycetes</taxon>
        <taxon>Orbiliales</taxon>
        <taxon>Orbiliaceae</taxon>
        <taxon>Drechslerella</taxon>
    </lineage>
</organism>
<dbReference type="GO" id="GO:0000921">
    <property type="term" value="P:septin ring assembly"/>
    <property type="evidence" value="ECO:0007669"/>
    <property type="project" value="TreeGrafter"/>
</dbReference>
<dbReference type="GO" id="GO:0005789">
    <property type="term" value="C:endoplasmic reticulum membrane"/>
    <property type="evidence" value="ECO:0007669"/>
    <property type="project" value="TreeGrafter"/>
</dbReference>
<gene>
    <name evidence="2" type="ORF">DRE_04865</name>
</gene>
<evidence type="ECO:0008006" key="4">
    <source>
        <dbReference type="Google" id="ProtNLM"/>
    </source>
</evidence>
<feature type="transmembrane region" description="Helical" evidence="1">
    <location>
        <begin position="7"/>
        <end position="28"/>
    </location>
</feature>
<dbReference type="InterPro" id="IPR013635">
    <property type="entry name" value="Ice2"/>
</dbReference>
<sequence length="453" mass="50265">MLAPLKLAARFVSSLSFILLIVVSVPLAFDVGGRDCGLSFSLAISSFYWILSGLRLALSRRPKLWPLLYVLGILQYLIVPALLIFNLDRFQNDPLPPDTTAKKVRRVIGFTADEPEPVGGEDPILWDRLTIVPWNAFLTIFTPIFQLVEGFCTLLVIQSVGQIGRWLVHRKKSDTWNILLLIASGSIITTAFYFIYRIYTFPDITAIDATLIGVAVTSSLFLCGYGIASGRGSTIESSLLFSYVVLCMYQIFTDYKPNNPPEISQKPDFPPLPPFLVSSFSAVSEFLFQVLPLAITSSLVFIRSALSTIPPSVLVSLAYRLFVLNASTKIIPAVRDGKSLSIKVDDDEEDDDDGASGGTTKFLNFIRRFSPVAMITVYTNLLMMHFEAMRGGELGVAIGKMGWINMLIWTPLGAQIWRWVNVLATLALYSFELCQAQADDEDGVTLTSHWKTD</sequence>
<dbReference type="Proteomes" id="UP000024837">
    <property type="component" value="Unassembled WGS sequence"/>
</dbReference>
<dbReference type="PANTHER" id="PTHR31726">
    <property type="entry name" value="PROTEIN ICE2"/>
    <property type="match status" value="1"/>
</dbReference>
<feature type="transmembrane region" description="Helical" evidence="1">
    <location>
        <begin position="178"/>
        <end position="199"/>
    </location>
</feature>
<feature type="transmembrane region" description="Helical" evidence="1">
    <location>
        <begin position="272"/>
        <end position="295"/>
    </location>
</feature>
<dbReference type="GO" id="GO:0048309">
    <property type="term" value="P:endoplasmic reticulum inheritance"/>
    <property type="evidence" value="ECO:0007669"/>
    <property type="project" value="TreeGrafter"/>
</dbReference>
<dbReference type="AlphaFoldDB" id="W7I0V2"/>
<evidence type="ECO:0000313" key="2">
    <source>
        <dbReference type="EMBL" id="EWC45858.1"/>
    </source>
</evidence>
<keyword evidence="1" id="KW-0472">Membrane</keyword>
<feature type="transmembrane region" description="Helical" evidence="1">
    <location>
        <begin position="40"/>
        <end position="58"/>
    </location>
</feature>
<dbReference type="PANTHER" id="PTHR31726:SF2">
    <property type="entry name" value="PROTEIN ICE2"/>
    <property type="match status" value="1"/>
</dbReference>
<protein>
    <recommendedName>
        <fullName evidence="4">ICE2-domain-containing protein</fullName>
    </recommendedName>
</protein>
<feature type="transmembrane region" description="Helical" evidence="1">
    <location>
        <begin position="65"/>
        <end position="87"/>
    </location>
</feature>
<feature type="transmembrane region" description="Helical" evidence="1">
    <location>
        <begin position="136"/>
        <end position="157"/>
    </location>
</feature>